<dbReference type="EMBL" id="QDEB01026163">
    <property type="protein sequence ID" value="RZC40426.1"/>
    <property type="molecule type" value="Genomic_DNA"/>
</dbReference>
<dbReference type="InterPro" id="IPR058029">
    <property type="entry name" value="Tubulin-bd_CENPJ"/>
</dbReference>
<accession>A0A482W5T6</accession>
<feature type="compositionally biased region" description="Low complexity" evidence="3">
    <location>
        <begin position="293"/>
        <end position="305"/>
    </location>
</feature>
<dbReference type="Pfam" id="PF25779">
    <property type="entry name" value="Tubulin-bind_CPAP"/>
    <property type="match status" value="1"/>
</dbReference>
<dbReference type="STRING" id="1661398.A0A482W5T6"/>
<evidence type="ECO:0000256" key="3">
    <source>
        <dbReference type="SAM" id="MobiDB-lite"/>
    </source>
</evidence>
<dbReference type="OrthoDB" id="10252174at2759"/>
<dbReference type="GO" id="GO:0015631">
    <property type="term" value="F:tubulin binding"/>
    <property type="evidence" value="ECO:0007669"/>
    <property type="project" value="TreeGrafter"/>
</dbReference>
<dbReference type="GO" id="GO:0005814">
    <property type="term" value="C:centriole"/>
    <property type="evidence" value="ECO:0007669"/>
    <property type="project" value="TreeGrafter"/>
</dbReference>
<evidence type="ECO:0000259" key="4">
    <source>
        <dbReference type="Pfam" id="PF07202"/>
    </source>
</evidence>
<evidence type="ECO:0000256" key="1">
    <source>
        <dbReference type="ARBA" id="ARBA00005627"/>
    </source>
</evidence>
<name>A0A482W5T6_ASBVE</name>
<feature type="domain" description="Centromere protein J C-terminal" evidence="4">
    <location>
        <begin position="712"/>
        <end position="744"/>
    </location>
</feature>
<evidence type="ECO:0000313" key="7">
    <source>
        <dbReference type="Proteomes" id="UP000292052"/>
    </source>
</evidence>
<keyword evidence="7" id="KW-1185">Reference proteome</keyword>
<dbReference type="FunFam" id="2.60.450.20:FF:000002">
    <property type="entry name" value="Spindle assembly abnormal 4"/>
    <property type="match status" value="1"/>
</dbReference>
<comment type="caution">
    <text evidence="6">The sequence shown here is derived from an EMBL/GenBank/DDBJ whole genome shotgun (WGS) entry which is preliminary data.</text>
</comment>
<dbReference type="Proteomes" id="UP000292052">
    <property type="component" value="Unassembled WGS sequence"/>
</dbReference>
<dbReference type="GO" id="GO:0060271">
    <property type="term" value="P:cilium assembly"/>
    <property type="evidence" value="ECO:0007669"/>
    <property type="project" value="TreeGrafter"/>
</dbReference>
<dbReference type="Pfam" id="PF07202">
    <property type="entry name" value="Tcp10_C"/>
    <property type="match status" value="2"/>
</dbReference>
<feature type="domain" description="Centromere protein J C-terminal" evidence="4">
    <location>
        <begin position="676"/>
        <end position="709"/>
    </location>
</feature>
<feature type="compositionally biased region" description="Basic and acidic residues" evidence="3">
    <location>
        <begin position="84"/>
        <end position="100"/>
    </location>
</feature>
<evidence type="ECO:0000313" key="6">
    <source>
        <dbReference type="EMBL" id="RZC40426.1"/>
    </source>
</evidence>
<dbReference type="PANTHER" id="PTHR10331">
    <property type="entry name" value="T COMPLEX PROTEIN 10"/>
    <property type="match status" value="1"/>
</dbReference>
<dbReference type="GO" id="GO:0061511">
    <property type="term" value="P:centriole elongation"/>
    <property type="evidence" value="ECO:0007669"/>
    <property type="project" value="TreeGrafter"/>
</dbReference>
<evidence type="ECO:0000259" key="5">
    <source>
        <dbReference type="Pfam" id="PF25779"/>
    </source>
</evidence>
<feature type="domain" description="CENPJ tubulin-binding region" evidence="5">
    <location>
        <begin position="75"/>
        <end position="114"/>
    </location>
</feature>
<dbReference type="InterPro" id="IPR047002">
    <property type="entry name" value="Tcp10_C_sf"/>
</dbReference>
<reference evidence="6 7" key="1">
    <citation type="submission" date="2017-03" db="EMBL/GenBank/DDBJ databases">
        <title>Genome of the blue death feigning beetle - Asbolus verrucosus.</title>
        <authorList>
            <person name="Rider S.D."/>
        </authorList>
    </citation>
    <scope>NUCLEOTIDE SEQUENCE [LARGE SCALE GENOMIC DNA]</scope>
    <source>
        <strain evidence="6">Butters</strain>
        <tissue evidence="6">Head and leg muscle</tissue>
    </source>
</reference>
<comment type="similarity">
    <text evidence="1">Belongs to the TCP10 family.</text>
</comment>
<organism evidence="6 7">
    <name type="scientific">Asbolus verrucosus</name>
    <name type="common">Desert ironclad beetle</name>
    <dbReference type="NCBI Taxonomy" id="1661398"/>
    <lineage>
        <taxon>Eukaryota</taxon>
        <taxon>Metazoa</taxon>
        <taxon>Ecdysozoa</taxon>
        <taxon>Arthropoda</taxon>
        <taxon>Hexapoda</taxon>
        <taxon>Insecta</taxon>
        <taxon>Pterygota</taxon>
        <taxon>Neoptera</taxon>
        <taxon>Endopterygota</taxon>
        <taxon>Coleoptera</taxon>
        <taxon>Polyphaga</taxon>
        <taxon>Cucujiformia</taxon>
        <taxon>Tenebrionidae</taxon>
        <taxon>Pimeliinae</taxon>
        <taxon>Asbolus</taxon>
    </lineage>
</organism>
<sequence>MSLSPANILQRLQELKMWQESHEELLKKTKNLMNSSGNVSAASDYQTIEGLSAFDSTAAEENAPPNWESQAISPTKTFNELLEEKLAEDPGPKNVTEKPKRPFLKKGSGLQRFRMNPGRKAQPNKAGKRADERNVSKATPLKAPDLSIKPKATWHKVENEPKNHNEMTQVNTQTLEPSEQTLYEKALEKELLIFEALEQKAENSSFCSTNSSVVRILSSTPTKIRKEIQSPIMEEKRVHWESQSDDDEVIESNLERKDIADILLRLKSLAENNIPTRKAPPIIETSEDEKWSTTESSSVDTSISSGDLELTLKTEKRDVAVGTNEESPNSYTFCSDKIDTIIKEYEKKIEDVVQDKNRINQIRKDLEQKKETLERDFMKKKRELEDERTNLIFELDSERKKLIREKQVFQTYMKDSQNRPNKKEREEISNLKQEVADLRETLKLKESKNGMTQARLRNQVKQLEKENSNLKDEIEKLTKENARLSASQKLNRRPSDTKILHEINKNISKLTQKATNRKSEDSYEDESDRIVRQKRTKQLQVEHRAESEEDSFLEMANTRSGDYLDVEKQYENTFRNKVEHLLEDGTKQTKYANGNVKTVSSDGNFITMKYFNGDIQETNLLDGTVKYFFFSKNIWQTTYADGLEVLEFSDGIKEKRYVDGKCEVILPDNVVQITSPDGSQETKYPDGSVVKVKSNGDKILLLPNGQKEIETKEYKRREYPDGTVKILYPDGTQETRYSNGRVRIKDGDGNLLVDTQS</sequence>
<feature type="coiled-coil region" evidence="2">
    <location>
        <begin position="342"/>
        <end position="487"/>
    </location>
</feature>
<proteinExistence type="inferred from homology"/>
<feature type="region of interest" description="Disordered" evidence="3">
    <location>
        <begin position="281"/>
        <end position="305"/>
    </location>
</feature>
<dbReference type="PANTHER" id="PTHR10331:SF6">
    <property type="entry name" value="SPINDLE ASSEMBLY ABNORMAL 4"/>
    <property type="match status" value="1"/>
</dbReference>
<dbReference type="InterPro" id="IPR026581">
    <property type="entry name" value="TCP10L/CENPJ"/>
</dbReference>
<protein>
    <submittedName>
        <fullName evidence="6">Centromere protein J</fullName>
    </submittedName>
</protein>
<dbReference type="GO" id="GO:0005813">
    <property type="term" value="C:centrosome"/>
    <property type="evidence" value="ECO:0007669"/>
    <property type="project" value="TreeGrafter"/>
</dbReference>
<dbReference type="AlphaFoldDB" id="A0A482W5T6"/>
<dbReference type="Gene3D" id="2.60.450.20">
    <property type="match status" value="1"/>
</dbReference>
<gene>
    <name evidence="6" type="ORF">BDFB_008206</name>
</gene>
<keyword evidence="2" id="KW-0175">Coiled coil</keyword>
<dbReference type="InterPro" id="IPR009852">
    <property type="entry name" value="CENPJ_C_dom"/>
</dbReference>
<evidence type="ECO:0000256" key="2">
    <source>
        <dbReference type="SAM" id="Coils"/>
    </source>
</evidence>
<feature type="region of interest" description="Disordered" evidence="3">
    <location>
        <begin position="84"/>
        <end position="149"/>
    </location>
</feature>